<dbReference type="InterPro" id="IPR005202">
    <property type="entry name" value="TF_GRAS"/>
</dbReference>
<dbReference type="PANTHER" id="PTHR31636">
    <property type="entry name" value="OSJNBA0084A10.13 PROTEIN-RELATED"/>
    <property type="match status" value="1"/>
</dbReference>
<feature type="region of interest" description="Leucine repeat II (LRII)" evidence="3">
    <location>
        <begin position="293"/>
        <end position="325"/>
    </location>
</feature>
<protein>
    <submittedName>
        <fullName evidence="4">Uncharacterized protein</fullName>
    </submittedName>
</protein>
<reference evidence="4" key="1">
    <citation type="journal article" date="2022" name="Plant J.">
        <title>Strategies of tolerance reflected in two North American maple genomes.</title>
        <authorList>
            <person name="McEvoy S.L."/>
            <person name="Sezen U.U."/>
            <person name="Trouern-Trend A."/>
            <person name="McMahon S.M."/>
            <person name="Schaberg P.G."/>
            <person name="Yang J."/>
            <person name="Wegrzyn J.L."/>
            <person name="Swenson N.G."/>
        </authorList>
    </citation>
    <scope>NUCLEOTIDE SEQUENCE</scope>
    <source>
        <strain evidence="4">NS2018</strain>
    </source>
</reference>
<gene>
    <name evidence="4" type="ORF">LWI29_031577</name>
</gene>
<evidence type="ECO:0000256" key="3">
    <source>
        <dbReference type="PROSITE-ProRule" id="PRU01191"/>
    </source>
</evidence>
<comment type="caution">
    <text evidence="4">The sequence shown here is derived from an EMBL/GenBank/DDBJ whole genome shotgun (WGS) entry which is preliminary data.</text>
</comment>
<sequence>MIQPDRFDHQHSSSHNSNLFEYLSVEEYINFGEEMEVFVFNDHIHEPFSPPFNEIVSQFTLPRENNNIFNSSLDSLEDLNIFEMEAEVRDWLAVDDDDHETAIISSIKSSLILPTEDMEIENQLGSNQLTEAYSEAIEKEHRVLAKVIARRINEKVSPVGEARERLLYHSFHALDSKQLADGGGYIKHESSKVFHAAFEAIYRVLVNGMFAHFGANSAILEAMPRDIEILHVVDFDIGEGIQWSSLIVALAQQHKLMQQHSFVLVSQQLSLKITSIKWKEEISTDYSQWRFEETKKRLQDYANFHGLKLKIEEIELQDLVKEIKMTTKKRSREFLAFNSMWALPHMGRRRSTRKAMEFLNAAKGFLADNSHESSYGAMITYGDGENLQRIIKNCSCFVSFFESYMKHYQALLESMERSFPPRLAEARVAMESLFVAPYVSSRALHDMWNEMKEVELSVWGDFDDHFQPGGFGLKVSSERLMEAKVMMMMMRSQGENLYSVKVEGENNNSNEMVLEWRETPLVRVSAWRS</sequence>
<accession>A0AA39VPJ3</accession>
<dbReference type="Proteomes" id="UP001168877">
    <property type="component" value="Unassembled WGS sequence"/>
</dbReference>
<evidence type="ECO:0000256" key="1">
    <source>
        <dbReference type="ARBA" id="ARBA00023015"/>
    </source>
</evidence>
<dbReference type="EMBL" id="JAUESC010000383">
    <property type="protein sequence ID" value="KAK0585628.1"/>
    <property type="molecule type" value="Genomic_DNA"/>
</dbReference>
<dbReference type="PROSITE" id="PS50985">
    <property type="entry name" value="GRAS"/>
    <property type="match status" value="1"/>
</dbReference>
<proteinExistence type="inferred from homology"/>
<keyword evidence="1" id="KW-0805">Transcription regulation</keyword>
<dbReference type="AlphaFoldDB" id="A0AA39VPJ3"/>
<organism evidence="4 5">
    <name type="scientific">Acer saccharum</name>
    <name type="common">Sugar maple</name>
    <dbReference type="NCBI Taxonomy" id="4024"/>
    <lineage>
        <taxon>Eukaryota</taxon>
        <taxon>Viridiplantae</taxon>
        <taxon>Streptophyta</taxon>
        <taxon>Embryophyta</taxon>
        <taxon>Tracheophyta</taxon>
        <taxon>Spermatophyta</taxon>
        <taxon>Magnoliopsida</taxon>
        <taxon>eudicotyledons</taxon>
        <taxon>Gunneridae</taxon>
        <taxon>Pentapetalae</taxon>
        <taxon>rosids</taxon>
        <taxon>malvids</taxon>
        <taxon>Sapindales</taxon>
        <taxon>Sapindaceae</taxon>
        <taxon>Hippocastanoideae</taxon>
        <taxon>Acereae</taxon>
        <taxon>Acer</taxon>
    </lineage>
</organism>
<dbReference type="Pfam" id="PF03514">
    <property type="entry name" value="GRAS"/>
    <property type="match status" value="1"/>
</dbReference>
<comment type="caution">
    <text evidence="3">Lacks conserved residue(s) required for the propagation of feature annotation.</text>
</comment>
<comment type="similarity">
    <text evidence="3">Belongs to the GRAS family.</text>
</comment>
<evidence type="ECO:0000256" key="2">
    <source>
        <dbReference type="ARBA" id="ARBA00023163"/>
    </source>
</evidence>
<keyword evidence="2" id="KW-0804">Transcription</keyword>
<reference evidence="4" key="2">
    <citation type="submission" date="2023-06" db="EMBL/GenBank/DDBJ databases">
        <authorList>
            <person name="Swenson N.G."/>
            <person name="Wegrzyn J.L."/>
            <person name="Mcevoy S.L."/>
        </authorList>
    </citation>
    <scope>NUCLEOTIDE SEQUENCE</scope>
    <source>
        <strain evidence="4">NS2018</strain>
        <tissue evidence="4">Leaf</tissue>
    </source>
</reference>
<feature type="region of interest" description="SAW" evidence="3">
    <location>
        <begin position="443"/>
        <end position="528"/>
    </location>
</feature>
<evidence type="ECO:0000313" key="4">
    <source>
        <dbReference type="EMBL" id="KAK0585628.1"/>
    </source>
</evidence>
<name>A0AA39VPJ3_ACESA</name>
<keyword evidence="5" id="KW-1185">Reference proteome</keyword>
<feature type="short sequence motif" description="VHIID" evidence="3">
    <location>
        <begin position="230"/>
        <end position="234"/>
    </location>
</feature>
<evidence type="ECO:0000313" key="5">
    <source>
        <dbReference type="Proteomes" id="UP001168877"/>
    </source>
</evidence>